<protein>
    <recommendedName>
        <fullName evidence="3">Transposase</fullName>
    </recommendedName>
</protein>
<evidence type="ECO:0008006" key="3">
    <source>
        <dbReference type="Google" id="ProtNLM"/>
    </source>
</evidence>
<dbReference type="InterPro" id="IPR036397">
    <property type="entry name" value="RNaseH_sf"/>
</dbReference>
<gene>
    <name evidence="1" type="ORF">JTE90_001444</name>
</gene>
<reference evidence="1 2" key="1">
    <citation type="journal article" date="2022" name="Nat. Ecol. Evol.">
        <title>A masculinizing supergene underlies an exaggerated male reproductive morph in a spider.</title>
        <authorList>
            <person name="Hendrickx F."/>
            <person name="De Corte Z."/>
            <person name="Sonet G."/>
            <person name="Van Belleghem S.M."/>
            <person name="Kostlbacher S."/>
            <person name="Vangestel C."/>
        </authorList>
    </citation>
    <scope>NUCLEOTIDE SEQUENCE [LARGE SCALE GENOMIC DNA]</scope>
    <source>
        <strain evidence="1">W744_W776</strain>
    </source>
</reference>
<dbReference type="PANTHER" id="PTHR46060:SF1">
    <property type="entry name" value="MARINER MOS1 TRANSPOSASE-LIKE PROTEIN"/>
    <property type="match status" value="1"/>
</dbReference>
<dbReference type="EMBL" id="JAFNEN010000198">
    <property type="protein sequence ID" value="KAG8189987.1"/>
    <property type="molecule type" value="Genomic_DNA"/>
</dbReference>
<dbReference type="Gene3D" id="3.30.420.10">
    <property type="entry name" value="Ribonuclease H-like superfamily/Ribonuclease H"/>
    <property type="match status" value="1"/>
</dbReference>
<organism evidence="1 2">
    <name type="scientific">Oedothorax gibbosus</name>
    <dbReference type="NCBI Taxonomy" id="931172"/>
    <lineage>
        <taxon>Eukaryota</taxon>
        <taxon>Metazoa</taxon>
        <taxon>Ecdysozoa</taxon>
        <taxon>Arthropoda</taxon>
        <taxon>Chelicerata</taxon>
        <taxon>Arachnida</taxon>
        <taxon>Araneae</taxon>
        <taxon>Araneomorphae</taxon>
        <taxon>Entelegynae</taxon>
        <taxon>Araneoidea</taxon>
        <taxon>Linyphiidae</taxon>
        <taxon>Erigoninae</taxon>
        <taxon>Oedothorax</taxon>
    </lineage>
</organism>
<keyword evidence="2" id="KW-1185">Reference proteome</keyword>
<dbReference type="PANTHER" id="PTHR46060">
    <property type="entry name" value="MARINER MOS1 TRANSPOSASE-LIKE PROTEIN"/>
    <property type="match status" value="1"/>
</dbReference>
<dbReference type="Pfam" id="PF01359">
    <property type="entry name" value="Transposase_1"/>
    <property type="match status" value="1"/>
</dbReference>
<dbReference type="AlphaFoldDB" id="A0AAV6UZT7"/>
<comment type="caution">
    <text evidence="1">The sequence shown here is derived from an EMBL/GenBank/DDBJ whole genome shotgun (WGS) entry which is preliminary data.</text>
</comment>
<dbReference type="InterPro" id="IPR052709">
    <property type="entry name" value="Transposase-MT_Hybrid"/>
</dbReference>
<accession>A0AAV6UZT7</accession>
<name>A0AAV6UZT7_9ARAC</name>
<sequence length="137" mass="16118">MRTGYLHLLPYVTPESKQQSMEWRHSDSPRKVKFKQTISAHKITVYWDRKRVLLVDFLPRNETINAAAYCETLNNMRRSIQNKRRGKLSKGIVLLHDNARPHVANRTKYLITSFKWETLDLPQYSPDLAPITICFCT</sequence>
<proteinExistence type="predicted"/>
<dbReference type="InterPro" id="IPR001888">
    <property type="entry name" value="Transposase_1"/>
</dbReference>
<evidence type="ECO:0000313" key="1">
    <source>
        <dbReference type="EMBL" id="KAG8189987.1"/>
    </source>
</evidence>
<dbReference type="GO" id="GO:0003676">
    <property type="term" value="F:nucleic acid binding"/>
    <property type="evidence" value="ECO:0007669"/>
    <property type="project" value="InterPro"/>
</dbReference>
<dbReference type="Proteomes" id="UP000827092">
    <property type="component" value="Unassembled WGS sequence"/>
</dbReference>
<evidence type="ECO:0000313" key="2">
    <source>
        <dbReference type="Proteomes" id="UP000827092"/>
    </source>
</evidence>